<evidence type="ECO:0000313" key="2">
    <source>
        <dbReference type="Proteomes" id="UP000077755"/>
    </source>
</evidence>
<sequence>MGRRSRFVYEDEDDDDDSMIRLFLNRGADPNVRSVDAARISPMEFAVESLSCDTNLINWSPKKSVYKLFITLCLPQMREALETIDLLVGVSDSTTVISDTIFSAVKRGQVVPVAILLLLARDRVMQSFYQCNKVTSGRNLQFPEAILNELGMLINQEYALVGSKEHAKILQLCRGKKELMIYCLQMIEIVNRVGPALKSYLEYRISDVTNEQVSSDVAELLEGAGFGLSTNDRDISDIMSSPKPDLMPFDSTLKQQEYDEEEDRQGIFFKPCREQLCRCNMRSALEEKGPKKQAEEKCLTPRLSLPCCLAAAFLSHSLSEVFEHLDVKKISFTIFSAVKKGKA</sequence>
<evidence type="ECO:0000313" key="1">
    <source>
        <dbReference type="EMBL" id="WOH07528.1"/>
    </source>
</evidence>
<name>A0A164SN47_DAUCS</name>
<reference evidence="1" key="1">
    <citation type="journal article" date="2016" name="Nat. Genet.">
        <title>A high-quality carrot genome assembly provides new insights into carotenoid accumulation and asterid genome evolution.</title>
        <authorList>
            <person name="Iorizzo M."/>
            <person name="Ellison S."/>
            <person name="Senalik D."/>
            <person name="Zeng P."/>
            <person name="Satapoomin P."/>
            <person name="Huang J."/>
            <person name="Bowman M."/>
            <person name="Iovene M."/>
            <person name="Sanseverino W."/>
            <person name="Cavagnaro P."/>
            <person name="Yildiz M."/>
            <person name="Macko-Podgorni A."/>
            <person name="Moranska E."/>
            <person name="Grzebelus E."/>
            <person name="Grzebelus D."/>
            <person name="Ashrafi H."/>
            <person name="Zheng Z."/>
            <person name="Cheng S."/>
            <person name="Spooner D."/>
            <person name="Van Deynze A."/>
            <person name="Simon P."/>
        </authorList>
    </citation>
    <scope>NUCLEOTIDE SEQUENCE</scope>
    <source>
        <tissue evidence="1">Leaf</tissue>
    </source>
</reference>
<proteinExistence type="predicted"/>
<dbReference type="AlphaFoldDB" id="A0A164SN47"/>
<dbReference type="Gramene" id="KZM86365">
    <property type="protein sequence ID" value="KZM86365"/>
    <property type="gene ID" value="DCAR_023499"/>
</dbReference>
<keyword evidence="2" id="KW-1185">Reference proteome</keyword>
<accession>A0A164SN47</accession>
<reference evidence="1" key="2">
    <citation type="submission" date="2022-03" db="EMBL/GenBank/DDBJ databases">
        <title>Draft title - Genomic analysis of global carrot germplasm unveils the trajectory of domestication and the origin of high carotenoid orange carrot.</title>
        <authorList>
            <person name="Iorizzo M."/>
            <person name="Ellison S."/>
            <person name="Senalik D."/>
            <person name="Macko-Podgorni A."/>
            <person name="Grzebelus D."/>
            <person name="Bostan H."/>
            <person name="Rolling W."/>
            <person name="Curaba J."/>
            <person name="Simon P."/>
        </authorList>
    </citation>
    <scope>NUCLEOTIDE SEQUENCE</scope>
    <source>
        <tissue evidence="1">Leaf</tissue>
    </source>
</reference>
<dbReference type="Proteomes" id="UP000077755">
    <property type="component" value="Chromosome 7"/>
</dbReference>
<dbReference type="EMBL" id="CP093349">
    <property type="protein sequence ID" value="WOH07528.1"/>
    <property type="molecule type" value="Genomic_DNA"/>
</dbReference>
<organism evidence="1 2">
    <name type="scientific">Daucus carota subsp. sativus</name>
    <name type="common">Carrot</name>
    <dbReference type="NCBI Taxonomy" id="79200"/>
    <lineage>
        <taxon>Eukaryota</taxon>
        <taxon>Viridiplantae</taxon>
        <taxon>Streptophyta</taxon>
        <taxon>Embryophyta</taxon>
        <taxon>Tracheophyta</taxon>
        <taxon>Spermatophyta</taxon>
        <taxon>Magnoliopsida</taxon>
        <taxon>eudicotyledons</taxon>
        <taxon>Gunneridae</taxon>
        <taxon>Pentapetalae</taxon>
        <taxon>asterids</taxon>
        <taxon>campanulids</taxon>
        <taxon>Apiales</taxon>
        <taxon>Apiaceae</taxon>
        <taxon>Apioideae</taxon>
        <taxon>Scandiceae</taxon>
        <taxon>Daucinae</taxon>
        <taxon>Daucus</taxon>
        <taxon>Daucus sect. Daucus</taxon>
    </lineage>
</organism>
<protein>
    <submittedName>
        <fullName evidence="1">Uncharacterized protein</fullName>
    </submittedName>
</protein>
<gene>
    <name evidence="1" type="ORF">DCAR_0726960</name>
</gene>